<dbReference type="Proteomes" id="UP000570514">
    <property type="component" value="Unassembled WGS sequence"/>
</dbReference>
<dbReference type="RefSeq" id="WP_167084636.1">
    <property type="nucleotide sequence ID" value="NZ_BAAADC010000001.1"/>
</dbReference>
<evidence type="ECO:0000313" key="5">
    <source>
        <dbReference type="Proteomes" id="UP000570514"/>
    </source>
</evidence>
<protein>
    <submittedName>
        <fullName evidence="4">Chaperone required for assembly of F1-ATPase</fullName>
    </submittedName>
</protein>
<keyword evidence="5" id="KW-1185">Reference proteome</keyword>
<gene>
    <name evidence="4" type="ORF">FHS83_003570</name>
</gene>
<sequence>MKRFYKAVSVSAAPYQILLDGKAVKTPMRLALTLPSQALAEAVAEEWRGQGEEIKPDTMPLTKLANTALDRVSELREEVIHQIAAYANDNLCYRADAPADLAARQKAEWDPLLKWAEKRYGVSFEIRSGVTHFSQSFETVEALYAALTGYDDFALAALHNAATILASLVLTLALAEQRLSAEEAFALSQLEERYQAEQWGEDEEAAQRTEALRTELIAAETFLRLAKL</sequence>
<keyword evidence="2" id="KW-0809">Transit peptide</keyword>
<dbReference type="PANTHER" id="PTHR21013:SF10">
    <property type="entry name" value="ATP SYNTHASE MITOCHONDRIAL F1 COMPLEX ASSEMBLY FACTOR 2"/>
    <property type="match status" value="1"/>
</dbReference>
<keyword evidence="3" id="KW-0143">Chaperone</keyword>
<dbReference type="GO" id="GO:0043461">
    <property type="term" value="P:proton-transporting ATP synthase complex assembly"/>
    <property type="evidence" value="ECO:0007669"/>
    <property type="project" value="InterPro"/>
</dbReference>
<comment type="similarity">
    <text evidence="1">Belongs to the ATP12 family.</text>
</comment>
<comment type="caution">
    <text evidence="4">The sequence shown here is derived from an EMBL/GenBank/DDBJ whole genome shotgun (WGS) entry which is preliminary data.</text>
</comment>
<accession>A0A846N4Z1</accession>
<dbReference type="Pfam" id="PF07542">
    <property type="entry name" value="ATP12"/>
    <property type="match status" value="1"/>
</dbReference>
<dbReference type="Gene3D" id="3.30.2180.10">
    <property type="entry name" value="ATP12-like"/>
    <property type="match status" value="1"/>
</dbReference>
<dbReference type="EMBL" id="JAASRM010000001">
    <property type="protein sequence ID" value="NIK90252.1"/>
    <property type="molecule type" value="Genomic_DNA"/>
</dbReference>
<organism evidence="4 5">
    <name type="scientific">Rhizomicrobium palustre</name>
    <dbReference type="NCBI Taxonomy" id="189966"/>
    <lineage>
        <taxon>Bacteria</taxon>
        <taxon>Pseudomonadati</taxon>
        <taxon>Pseudomonadota</taxon>
        <taxon>Alphaproteobacteria</taxon>
        <taxon>Micropepsales</taxon>
        <taxon>Micropepsaceae</taxon>
        <taxon>Rhizomicrobium</taxon>
    </lineage>
</organism>
<proteinExistence type="inferred from homology"/>
<evidence type="ECO:0000256" key="2">
    <source>
        <dbReference type="ARBA" id="ARBA00022946"/>
    </source>
</evidence>
<dbReference type="InterPro" id="IPR023335">
    <property type="entry name" value="ATP12_ortho_dom_sf"/>
</dbReference>
<dbReference type="InterPro" id="IPR042272">
    <property type="entry name" value="ATP12_ATP_synth-F1-assembly_N"/>
</dbReference>
<evidence type="ECO:0000313" key="4">
    <source>
        <dbReference type="EMBL" id="NIK90252.1"/>
    </source>
</evidence>
<name>A0A846N4Z1_9PROT</name>
<reference evidence="4 5" key="1">
    <citation type="submission" date="2020-03" db="EMBL/GenBank/DDBJ databases">
        <title>Genomic Encyclopedia of Type Strains, Phase IV (KMG-IV): sequencing the most valuable type-strain genomes for metagenomic binning, comparative biology and taxonomic classification.</title>
        <authorList>
            <person name="Goeker M."/>
        </authorList>
    </citation>
    <scope>NUCLEOTIDE SEQUENCE [LARGE SCALE GENOMIC DNA]</scope>
    <source>
        <strain evidence="4 5">DSM 19867</strain>
    </source>
</reference>
<dbReference type="InterPro" id="IPR011419">
    <property type="entry name" value="ATP12_ATP_synth-F1-assembly"/>
</dbReference>
<dbReference type="SUPFAM" id="SSF160909">
    <property type="entry name" value="ATP12-like"/>
    <property type="match status" value="1"/>
</dbReference>
<dbReference type="PANTHER" id="PTHR21013">
    <property type="entry name" value="ATP SYNTHASE MITOCHONDRIAL F1 COMPLEX ASSEMBLY FACTOR 2/ATP12 PROTEIN, MITOCHONDRIAL PRECURSOR"/>
    <property type="match status" value="1"/>
</dbReference>
<evidence type="ECO:0000256" key="3">
    <source>
        <dbReference type="ARBA" id="ARBA00023186"/>
    </source>
</evidence>
<dbReference type="Gene3D" id="1.10.3580.10">
    <property type="entry name" value="ATP12 ATPase"/>
    <property type="match status" value="1"/>
</dbReference>
<dbReference type="AlphaFoldDB" id="A0A846N4Z1"/>
<evidence type="ECO:0000256" key="1">
    <source>
        <dbReference type="ARBA" id="ARBA00008231"/>
    </source>
</evidence>